<dbReference type="Proteomes" id="UP001158045">
    <property type="component" value="Unassembled WGS sequence"/>
</dbReference>
<evidence type="ECO:0000313" key="3">
    <source>
        <dbReference type="Proteomes" id="UP001158045"/>
    </source>
</evidence>
<accession>A0ABT6N943</accession>
<sequence length="97" mass="11102">MNFILGNSLWGVSMILFIWQFIFVSDVNRNFDIAGRSQNYMFGFVYWGSKAIILFADTINTTTVGIVAYLMMFIVFTAGFISVSNKTIKRTNTDLKF</sequence>
<keyword evidence="1" id="KW-0472">Membrane</keyword>
<feature type="transmembrane region" description="Helical" evidence="1">
    <location>
        <begin position="6"/>
        <end position="27"/>
    </location>
</feature>
<keyword evidence="1" id="KW-0812">Transmembrane</keyword>
<dbReference type="EMBL" id="JARYZI010000001">
    <property type="protein sequence ID" value="MDH8676935.1"/>
    <property type="molecule type" value="Genomic_DNA"/>
</dbReference>
<name>A0ABT6N943_9FIRM</name>
<comment type="caution">
    <text evidence="2">The sequence shown here is derived from an EMBL/GenBank/DDBJ whole genome shotgun (WGS) entry which is preliminary data.</text>
</comment>
<evidence type="ECO:0000256" key="1">
    <source>
        <dbReference type="SAM" id="Phobius"/>
    </source>
</evidence>
<feature type="transmembrane region" description="Helical" evidence="1">
    <location>
        <begin position="62"/>
        <end position="83"/>
    </location>
</feature>
<protein>
    <submittedName>
        <fullName evidence="2">Uncharacterized protein</fullName>
    </submittedName>
</protein>
<reference evidence="2 3" key="1">
    <citation type="submission" date="2023-04" db="EMBL/GenBank/DDBJ databases">
        <title>Fusibacter bizertensis strain WBS, isolated from littoral bottom sediments of the Arctic seas - biochemical and genomic analysis.</title>
        <authorList>
            <person name="Brioukhanov A.L."/>
        </authorList>
    </citation>
    <scope>NUCLEOTIDE SEQUENCE [LARGE SCALE GENOMIC DNA]</scope>
    <source>
        <strain evidence="2 3">WBS</strain>
    </source>
</reference>
<keyword evidence="3" id="KW-1185">Reference proteome</keyword>
<organism evidence="2 3">
    <name type="scientific">Fusibacter bizertensis</name>
    <dbReference type="NCBI Taxonomy" id="1488331"/>
    <lineage>
        <taxon>Bacteria</taxon>
        <taxon>Bacillati</taxon>
        <taxon>Bacillota</taxon>
        <taxon>Clostridia</taxon>
        <taxon>Eubacteriales</taxon>
        <taxon>Eubacteriales Family XII. Incertae Sedis</taxon>
        <taxon>Fusibacter</taxon>
    </lineage>
</organism>
<proteinExistence type="predicted"/>
<evidence type="ECO:0000313" key="2">
    <source>
        <dbReference type="EMBL" id="MDH8676935.1"/>
    </source>
</evidence>
<gene>
    <name evidence="2" type="ORF">QE109_02185</name>
</gene>
<keyword evidence="1" id="KW-1133">Transmembrane helix</keyword>